<dbReference type="Gene3D" id="3.40.50.300">
    <property type="entry name" value="P-loop containing nucleotide triphosphate hydrolases"/>
    <property type="match status" value="1"/>
</dbReference>
<dbReference type="PANTHER" id="PTHR32309:SF31">
    <property type="entry name" value="CAPSULAR EXOPOLYSACCHARIDE FAMILY"/>
    <property type="match status" value="1"/>
</dbReference>
<dbReference type="InterPro" id="IPR005702">
    <property type="entry name" value="Wzc-like_C"/>
</dbReference>
<keyword evidence="1" id="KW-0547">Nucleotide-binding</keyword>
<dbReference type="GO" id="GO:0005524">
    <property type="term" value="F:ATP binding"/>
    <property type="evidence" value="ECO:0007669"/>
    <property type="project" value="UniProtKB-KW"/>
</dbReference>
<dbReference type="InterPro" id="IPR027417">
    <property type="entry name" value="P-loop_NTPase"/>
</dbReference>
<dbReference type="SUPFAM" id="SSF52540">
    <property type="entry name" value="P-loop containing nucleoside triphosphate hydrolases"/>
    <property type="match status" value="1"/>
</dbReference>
<accession>A0A126T8I1</accession>
<evidence type="ECO:0000256" key="1">
    <source>
        <dbReference type="ARBA" id="ARBA00022741"/>
    </source>
</evidence>
<dbReference type="KEGG" id="mdn:JT25_017950"/>
<sequence>MNPIENLVEKNNPAAAALANQPGDKVSIAYTQTRVHSPDQNLLKQNRIISAALPGKWLESYRMLRTRCLQQMDAMEWKTMAITSTSEGTGNSLTAANLAISMAMELDRTALLVDANFQNPSINKLFGIQPGAGLSDYLLNDTELSSMLINPGIERLVVLPAGKPLFNSTEMLRSPKMVRLVNELKSRYPSRIIIFDMPPILSHDDTLGFSPYVDCVLLVIDEGHTKTDQLKHAASLLKDTNVLGTVFNKATDNKIGYTGA</sequence>
<protein>
    <submittedName>
        <fullName evidence="3">Exopolysaccharide biosynthesis protein</fullName>
    </submittedName>
</protein>
<dbReference type="CDD" id="cd05387">
    <property type="entry name" value="BY-kinase"/>
    <property type="match status" value="1"/>
</dbReference>
<dbReference type="NCBIfam" id="TIGR01007">
    <property type="entry name" value="eps_fam"/>
    <property type="match status" value="1"/>
</dbReference>
<dbReference type="GO" id="GO:0004713">
    <property type="term" value="F:protein tyrosine kinase activity"/>
    <property type="evidence" value="ECO:0007669"/>
    <property type="project" value="UniProtKB-KW"/>
</dbReference>
<gene>
    <name evidence="3" type="ORF">JT25_017950</name>
</gene>
<dbReference type="STRING" id="1538553.JT25_017950"/>
<evidence type="ECO:0000256" key="2">
    <source>
        <dbReference type="ARBA" id="ARBA00022840"/>
    </source>
</evidence>
<keyword evidence="4" id="KW-1185">Reference proteome</keyword>
<proteinExistence type="predicted"/>
<organism evidence="3 4">
    <name type="scientific">Methylomonas denitrificans</name>
    <dbReference type="NCBI Taxonomy" id="1538553"/>
    <lineage>
        <taxon>Bacteria</taxon>
        <taxon>Pseudomonadati</taxon>
        <taxon>Pseudomonadota</taxon>
        <taxon>Gammaproteobacteria</taxon>
        <taxon>Methylococcales</taxon>
        <taxon>Methylococcaceae</taxon>
        <taxon>Methylomonas</taxon>
    </lineage>
</organism>
<dbReference type="AlphaFoldDB" id="A0A126T8I1"/>
<dbReference type="Proteomes" id="UP000030512">
    <property type="component" value="Chromosome"/>
</dbReference>
<keyword evidence="2" id="KW-0067">ATP-binding</keyword>
<dbReference type="OrthoDB" id="9775724at2"/>
<dbReference type="InterPro" id="IPR050445">
    <property type="entry name" value="Bact_polysacc_biosynth/exp"/>
</dbReference>
<dbReference type="EMBL" id="CP014476">
    <property type="protein sequence ID" value="AMK78348.1"/>
    <property type="molecule type" value="Genomic_DNA"/>
</dbReference>
<dbReference type="PANTHER" id="PTHR32309">
    <property type="entry name" value="TYROSINE-PROTEIN KINASE"/>
    <property type="match status" value="1"/>
</dbReference>
<dbReference type="RefSeq" id="WP_036276657.1">
    <property type="nucleotide sequence ID" value="NZ_CP014476.1"/>
</dbReference>
<evidence type="ECO:0000313" key="3">
    <source>
        <dbReference type="EMBL" id="AMK78348.1"/>
    </source>
</evidence>
<name>A0A126T8I1_9GAMM</name>
<reference evidence="3 4" key="1">
    <citation type="journal article" date="2015" name="Environ. Microbiol.">
        <title>Methane oxidation coupled to nitrate reduction under hypoxia by the Gammaproteobacterium Methylomonas denitrificans, sp. nov. type strain FJG1.</title>
        <authorList>
            <person name="Kits K.D."/>
            <person name="Klotz M.G."/>
            <person name="Stein L.Y."/>
        </authorList>
    </citation>
    <scope>NUCLEOTIDE SEQUENCE [LARGE SCALE GENOMIC DNA]</scope>
    <source>
        <strain evidence="3 4">FJG1</strain>
    </source>
</reference>
<evidence type="ECO:0000313" key="4">
    <source>
        <dbReference type="Proteomes" id="UP000030512"/>
    </source>
</evidence>